<sequence length="800" mass="90379">MGSLQQPSVLKGKKVITENDAIVPKIFQNIQAQFSQQIAIIYEDESEDFKITYGELERLTNKLARTLKRLCTVNNNRDPIIAISMKPTYNLPIVLLAILKSGMAYLPLDAAFPQAPESELPPEYNEYSEELAIVLYTSGSTGVPKGVKLPHATLINRLEWQWRELPFSDKEQKTIFKTALTFVDSAPEIWGSLLQGRTIVVVPKHVTKDPEKFINVLEKHKIQRLVLVPSLLQSMLMLWICSGEILPQTLAKEFYSRFSDYGHTLANFYGSTEVMGDVTYYLLNDISQLEDMDKVPIGRPLDNCIIYIVDKNLNLVQQGEIGELVVAGRNLAAGYIRGRDSHRFVTNPHAIDPEYSTIYRTGDFAKVVKGIVIYEGRTDSQIKVRGHRVDLSEVERSLESLPSVDKAVVLCYKPGDLAQALIAFITLKKGTKTTGLQLENYLQNQLPCYMIPHVIIIDLIPLLINGKTDRQTLLKLYETSNLNSNGRETIDCDYSEVPDEQLAKARILFPTVASVIGRSGRYTVNINGNFYDLGGNSLNSIFTVTQLKKQGYHIAISDFLTAKSMREILDKMAVDSNHQEKEDFVSPKFIAEPIKDSHRSAVTRMVTESFYLKADLERWLSPDVKRSDYYDLMDTLWRPIVDKELSFIIKSADEDATILGVALNFDAHDEPDCVVTSKLSIVFEFLEFLEGPIRDNKLPRGKGKILHCYMMATNENLTPAKNVIVMNKMEDECLNLARRKGFMGIFTTNTSPLTQQLGNDVYNYEVLLDYQVNQYVAPDGSKPFGEAPDDQRALCSWKTI</sequence>
<dbReference type="PANTHER" id="PTHR44845:SF6">
    <property type="entry name" value="BETA-ALANINE-ACTIVATING ENZYME"/>
    <property type="match status" value="1"/>
</dbReference>
<dbReference type="InterPro" id="IPR020845">
    <property type="entry name" value="AMP-binding_CS"/>
</dbReference>
<comment type="caution">
    <text evidence="4">The sequence shown here is derived from an EMBL/GenBank/DDBJ whole genome shotgun (WGS) entry which is preliminary data.</text>
</comment>
<name>A0A8J5R094_9HYME</name>
<keyword evidence="1" id="KW-0596">Phosphopantetheine</keyword>
<reference evidence="4" key="1">
    <citation type="submission" date="2020-03" db="EMBL/GenBank/DDBJ databases">
        <authorList>
            <person name="Chebbi M.A."/>
            <person name="Drezen J.M."/>
        </authorList>
    </citation>
    <scope>NUCLEOTIDE SEQUENCE</scope>
    <source>
        <tissue evidence="4">Whole body</tissue>
    </source>
</reference>
<dbReference type="OrthoDB" id="416786at2759"/>
<gene>
    <name evidence="4" type="ORF">G9C98_008365</name>
</gene>
<reference evidence="4" key="2">
    <citation type="submission" date="2021-04" db="EMBL/GenBank/DDBJ databases">
        <title>Genome-wide patterns of bracovirus chromosomal integration into multiple host tissues during parasitism.</title>
        <authorList>
            <person name="Chebbi M.A.C."/>
        </authorList>
    </citation>
    <scope>NUCLEOTIDE SEQUENCE</scope>
    <source>
        <tissue evidence="4">Whole body</tissue>
    </source>
</reference>
<dbReference type="InterPro" id="IPR000873">
    <property type="entry name" value="AMP-dep_synth/lig_dom"/>
</dbReference>
<dbReference type="Pfam" id="PF00501">
    <property type="entry name" value="AMP-binding"/>
    <property type="match status" value="2"/>
</dbReference>
<organism evidence="4 5">
    <name type="scientific">Cotesia typhae</name>
    <dbReference type="NCBI Taxonomy" id="2053667"/>
    <lineage>
        <taxon>Eukaryota</taxon>
        <taxon>Metazoa</taxon>
        <taxon>Ecdysozoa</taxon>
        <taxon>Arthropoda</taxon>
        <taxon>Hexapoda</taxon>
        <taxon>Insecta</taxon>
        <taxon>Pterygota</taxon>
        <taxon>Neoptera</taxon>
        <taxon>Endopterygota</taxon>
        <taxon>Hymenoptera</taxon>
        <taxon>Apocrita</taxon>
        <taxon>Ichneumonoidea</taxon>
        <taxon>Braconidae</taxon>
        <taxon>Microgastrinae</taxon>
        <taxon>Cotesia</taxon>
    </lineage>
</organism>
<accession>A0A8J5R094</accession>
<proteinExistence type="predicted"/>
<evidence type="ECO:0000256" key="2">
    <source>
        <dbReference type="ARBA" id="ARBA00022553"/>
    </source>
</evidence>
<feature type="domain" description="AMP-dependent synthetase/ligase" evidence="3">
    <location>
        <begin position="126"/>
        <end position="335"/>
    </location>
</feature>
<keyword evidence="2" id="KW-0597">Phosphoprotein</keyword>
<protein>
    <recommendedName>
        <fullName evidence="3">AMP-dependent synthetase/ligase domain-containing protein</fullName>
    </recommendedName>
</protein>
<keyword evidence="5" id="KW-1185">Reference proteome</keyword>
<evidence type="ECO:0000313" key="5">
    <source>
        <dbReference type="Proteomes" id="UP000729913"/>
    </source>
</evidence>
<evidence type="ECO:0000259" key="3">
    <source>
        <dbReference type="Pfam" id="PF00501"/>
    </source>
</evidence>
<feature type="domain" description="AMP-dependent synthetase/ligase" evidence="3">
    <location>
        <begin position="31"/>
        <end position="114"/>
    </location>
</feature>
<dbReference type="Proteomes" id="UP000729913">
    <property type="component" value="Unassembled WGS sequence"/>
</dbReference>
<dbReference type="EMBL" id="JAAOIC020000072">
    <property type="protein sequence ID" value="KAG8033884.1"/>
    <property type="molecule type" value="Genomic_DNA"/>
</dbReference>
<dbReference type="CDD" id="cd05930">
    <property type="entry name" value="A_NRPS"/>
    <property type="match status" value="1"/>
</dbReference>
<dbReference type="PROSITE" id="PS00455">
    <property type="entry name" value="AMP_BINDING"/>
    <property type="match status" value="1"/>
</dbReference>
<evidence type="ECO:0000313" key="4">
    <source>
        <dbReference type="EMBL" id="KAG8033884.1"/>
    </source>
</evidence>
<evidence type="ECO:0000256" key="1">
    <source>
        <dbReference type="ARBA" id="ARBA00022450"/>
    </source>
</evidence>
<dbReference type="PANTHER" id="PTHR44845">
    <property type="entry name" value="CARRIER DOMAIN-CONTAINING PROTEIN"/>
    <property type="match status" value="1"/>
</dbReference>
<dbReference type="AlphaFoldDB" id="A0A8J5R094"/>